<evidence type="ECO:0000259" key="5">
    <source>
        <dbReference type="SMART" id="SM00382"/>
    </source>
</evidence>
<dbReference type="EMBL" id="JBJJXI010000070">
    <property type="protein sequence ID" value="KAL3396607.1"/>
    <property type="molecule type" value="Genomic_DNA"/>
</dbReference>
<feature type="region of interest" description="Disordered" evidence="4">
    <location>
        <begin position="859"/>
        <end position="878"/>
    </location>
</feature>
<dbReference type="FunFam" id="3.40.50.300:FF:000600">
    <property type="entry name" value="Nuclear valosin-containing protein-like"/>
    <property type="match status" value="1"/>
</dbReference>
<organism evidence="6 7">
    <name type="scientific">Trichogramma kaykai</name>
    <dbReference type="NCBI Taxonomy" id="54128"/>
    <lineage>
        <taxon>Eukaryota</taxon>
        <taxon>Metazoa</taxon>
        <taxon>Ecdysozoa</taxon>
        <taxon>Arthropoda</taxon>
        <taxon>Hexapoda</taxon>
        <taxon>Insecta</taxon>
        <taxon>Pterygota</taxon>
        <taxon>Neoptera</taxon>
        <taxon>Endopterygota</taxon>
        <taxon>Hymenoptera</taxon>
        <taxon>Apocrita</taxon>
        <taxon>Proctotrupomorpha</taxon>
        <taxon>Chalcidoidea</taxon>
        <taxon>Trichogrammatidae</taxon>
        <taxon>Trichogramma</taxon>
    </lineage>
</organism>
<dbReference type="GO" id="GO:0005524">
    <property type="term" value="F:ATP binding"/>
    <property type="evidence" value="ECO:0007669"/>
    <property type="project" value="UniProtKB-KW"/>
</dbReference>
<dbReference type="InterPro" id="IPR050168">
    <property type="entry name" value="AAA_ATPase_domain"/>
</dbReference>
<gene>
    <name evidence="6" type="ORF">TKK_009487</name>
</gene>
<dbReference type="CDD" id="cd19530">
    <property type="entry name" value="RecA-like_NVL_r2-like"/>
    <property type="match status" value="1"/>
</dbReference>
<dbReference type="Gene3D" id="3.40.50.300">
    <property type="entry name" value="P-loop containing nucleotide triphosphate hydrolases"/>
    <property type="match status" value="2"/>
</dbReference>
<dbReference type="InterPro" id="IPR041569">
    <property type="entry name" value="AAA_lid_3"/>
</dbReference>
<name>A0ABD2WU66_9HYME</name>
<keyword evidence="7" id="KW-1185">Reference proteome</keyword>
<evidence type="ECO:0000256" key="1">
    <source>
        <dbReference type="ARBA" id="ARBA00006914"/>
    </source>
</evidence>
<feature type="domain" description="AAA+ ATPase" evidence="5">
    <location>
        <begin position="223"/>
        <end position="362"/>
    </location>
</feature>
<dbReference type="Pfam" id="PF00004">
    <property type="entry name" value="AAA"/>
    <property type="match status" value="2"/>
</dbReference>
<dbReference type="Gene3D" id="1.10.10.2010">
    <property type="match status" value="1"/>
</dbReference>
<dbReference type="InterPro" id="IPR031996">
    <property type="entry name" value="NVL2_nucleolin-bd"/>
</dbReference>
<reference evidence="6 7" key="1">
    <citation type="journal article" date="2024" name="bioRxiv">
        <title>A reference genome for Trichogramma kaykai: A tiny desert-dwelling parasitoid wasp with competing sex-ratio distorters.</title>
        <authorList>
            <person name="Culotta J."/>
            <person name="Lindsey A.R."/>
        </authorList>
    </citation>
    <scope>NUCLEOTIDE SEQUENCE [LARGE SCALE GENOMIC DNA]</scope>
    <source>
        <strain evidence="6 7">KSX58</strain>
    </source>
</reference>
<dbReference type="InterPro" id="IPR003959">
    <property type="entry name" value="ATPase_AAA_core"/>
</dbReference>
<evidence type="ECO:0000256" key="4">
    <source>
        <dbReference type="SAM" id="MobiDB-lite"/>
    </source>
</evidence>
<evidence type="ECO:0000313" key="7">
    <source>
        <dbReference type="Proteomes" id="UP001627154"/>
    </source>
</evidence>
<dbReference type="Proteomes" id="UP001627154">
    <property type="component" value="Unassembled WGS sequence"/>
</dbReference>
<comment type="similarity">
    <text evidence="1">Belongs to the AAA ATPase family.</text>
</comment>
<dbReference type="PANTHER" id="PTHR23077">
    <property type="entry name" value="AAA-FAMILY ATPASE"/>
    <property type="match status" value="1"/>
</dbReference>
<dbReference type="InterPro" id="IPR027417">
    <property type="entry name" value="P-loop_NTPase"/>
</dbReference>
<dbReference type="Pfam" id="PF16725">
    <property type="entry name" value="Nucleolin_bd"/>
    <property type="match status" value="1"/>
</dbReference>
<accession>A0ABD2WU66</accession>
<protein>
    <recommendedName>
        <fullName evidence="5">AAA+ ATPase domain-containing protein</fullName>
    </recommendedName>
</protein>
<dbReference type="InterPro" id="IPR003960">
    <property type="entry name" value="ATPase_AAA_CS"/>
</dbReference>
<sequence>MKNLIVTRVTSYLSENPDLFVDINDMADALQKKYRDFRGKKKGPFRILVRQAYNEITESMTRNESFIDETNDESVVEIESNKQVSTMSTDYLPVYKSKTPDNECTQEITQTSKKARLSISANNNNANEEPILLDVTMENGSTTLVKPFQQSGIEKLKKKSKRKDEESAIQDILLKKKPKLAPVVIPEVKFKDIGGNTEILKKFSDFMIHVKQPKLYAELRISPLRGILLYGPPGCGKTLLANAFAGELETPLLKVATTELIAGVSGESEQRIRELFDQATSIAPCILFLDDIDAIAPHREAAQREMEKRIVSQLLSCLDELSKTENGNKVLVVGATNRLDAIDPALRRTGRFDREVSLGFPDKEAREAILKVHLSGVKISPKVSLEEIAFSTPGFVGADLVTLIKEAGSAAVNRVFHDLKKKQELKESDDYILSKLENDETNSSSAIQSNNNLTENSMLSMESSVDKLHKESPSLNATEITTEVSVNKSTEVTSNSLSKTENIMSSDIKNSPAVAIEGLSKNDSINKNDDFLSWLLNVPELTAEQLEAIFIEEEDFKIALKNVQPSAKRKGFATVPNVTWDDVGSLQDVRSELQRSILAPVKFAKQFFSFGIKTSMGILLCGPPGCGKTLLAKAIANQTGINFISVKGPELLNKYVGESERAVRECFAKARDSAPCVIFFDELDALCPKRSEGDNSSTSRVVNQLLTEMDGVEGRSEVFILAASNRPDIIDSAVLRPGRLDKILYVGLPNPEDRFDILRVLTKNGTKPKLAADVNLKTIAEDERCSRYTGADLAAFVREACLEKMDEIISGTCTVAEVSASHFESAFSKIRPSVSEKDLKHYEKLRKLYSVDNKKPQTTLTSVKPDIPSQSRMECMDI</sequence>
<dbReference type="Pfam" id="PF17862">
    <property type="entry name" value="AAA_lid_3"/>
    <property type="match status" value="2"/>
</dbReference>
<proteinExistence type="inferred from homology"/>
<comment type="caution">
    <text evidence="6">The sequence shown here is derived from an EMBL/GenBank/DDBJ whole genome shotgun (WGS) entry which is preliminary data.</text>
</comment>
<dbReference type="PROSITE" id="PS00674">
    <property type="entry name" value="AAA"/>
    <property type="match status" value="2"/>
</dbReference>
<evidence type="ECO:0000256" key="3">
    <source>
        <dbReference type="ARBA" id="ARBA00022840"/>
    </source>
</evidence>
<feature type="compositionally biased region" description="Polar residues" evidence="4">
    <location>
        <begin position="859"/>
        <end position="872"/>
    </location>
</feature>
<feature type="domain" description="AAA+ ATPase" evidence="5">
    <location>
        <begin position="614"/>
        <end position="750"/>
    </location>
</feature>
<dbReference type="PANTHER" id="PTHR23077:SF171">
    <property type="entry name" value="NUCLEAR VALOSIN-CONTAINING PROTEIN-LIKE"/>
    <property type="match status" value="1"/>
</dbReference>
<dbReference type="InterPro" id="IPR003593">
    <property type="entry name" value="AAA+_ATPase"/>
</dbReference>
<keyword evidence="3" id="KW-0067">ATP-binding</keyword>
<dbReference type="SMART" id="SM00382">
    <property type="entry name" value="AAA"/>
    <property type="match status" value="2"/>
</dbReference>
<evidence type="ECO:0000256" key="2">
    <source>
        <dbReference type="ARBA" id="ARBA00022741"/>
    </source>
</evidence>
<keyword evidence="2" id="KW-0547">Nucleotide-binding</keyword>
<dbReference type="AlphaFoldDB" id="A0ABD2WU66"/>
<dbReference type="FunFam" id="3.40.50.300:FF:000149">
    <property type="entry name" value="Nuclear valosin-containing protein-like"/>
    <property type="match status" value="1"/>
</dbReference>
<dbReference type="Gene3D" id="1.10.8.60">
    <property type="match status" value="2"/>
</dbReference>
<dbReference type="SUPFAM" id="SSF52540">
    <property type="entry name" value="P-loop containing nucleoside triphosphate hydrolases"/>
    <property type="match status" value="2"/>
</dbReference>
<evidence type="ECO:0000313" key="6">
    <source>
        <dbReference type="EMBL" id="KAL3396607.1"/>
    </source>
</evidence>
<dbReference type="InterPro" id="IPR038100">
    <property type="entry name" value="NLV2_N_sf"/>
</dbReference>